<organism evidence="5 6">
    <name type="scientific">Cohnella cellulosilytica</name>
    <dbReference type="NCBI Taxonomy" id="986710"/>
    <lineage>
        <taxon>Bacteria</taxon>
        <taxon>Bacillati</taxon>
        <taxon>Bacillota</taxon>
        <taxon>Bacilli</taxon>
        <taxon>Bacillales</taxon>
        <taxon>Paenibacillaceae</taxon>
        <taxon>Cohnella</taxon>
    </lineage>
</organism>
<dbReference type="InterPro" id="IPR014710">
    <property type="entry name" value="RmlC-like_jellyroll"/>
</dbReference>
<proteinExistence type="predicted"/>
<evidence type="ECO:0000313" key="5">
    <source>
        <dbReference type="EMBL" id="MFC7148154.1"/>
    </source>
</evidence>
<protein>
    <submittedName>
        <fullName evidence="5">Helix-turn-helix domain-containing protein</fullName>
    </submittedName>
</protein>
<dbReference type="InterPro" id="IPR018062">
    <property type="entry name" value="HTH_AraC-typ_CS"/>
</dbReference>
<evidence type="ECO:0000256" key="3">
    <source>
        <dbReference type="ARBA" id="ARBA00023163"/>
    </source>
</evidence>
<feature type="domain" description="HTH araC/xylS-type" evidence="4">
    <location>
        <begin position="180"/>
        <end position="278"/>
    </location>
</feature>
<dbReference type="PANTHER" id="PTHR43280:SF2">
    <property type="entry name" value="HTH-TYPE TRANSCRIPTIONAL REGULATOR EXSA"/>
    <property type="match status" value="1"/>
</dbReference>
<dbReference type="InterPro" id="IPR018060">
    <property type="entry name" value="HTH_AraC"/>
</dbReference>
<dbReference type="Gene3D" id="2.60.120.10">
    <property type="entry name" value="Jelly Rolls"/>
    <property type="match status" value="1"/>
</dbReference>
<evidence type="ECO:0000256" key="1">
    <source>
        <dbReference type="ARBA" id="ARBA00023015"/>
    </source>
</evidence>
<dbReference type="InterPro" id="IPR003313">
    <property type="entry name" value="AraC-bd"/>
</dbReference>
<dbReference type="InterPro" id="IPR020449">
    <property type="entry name" value="Tscrpt_reg_AraC-type_HTH"/>
</dbReference>
<keyword evidence="3" id="KW-0804">Transcription</keyword>
<accession>A0ABW2F861</accession>
<dbReference type="InterPro" id="IPR009057">
    <property type="entry name" value="Homeodomain-like_sf"/>
</dbReference>
<dbReference type="SMART" id="SM00342">
    <property type="entry name" value="HTH_ARAC"/>
    <property type="match status" value="1"/>
</dbReference>
<dbReference type="InterPro" id="IPR037923">
    <property type="entry name" value="HTH-like"/>
</dbReference>
<dbReference type="RefSeq" id="WP_378048884.1">
    <property type="nucleotide sequence ID" value="NZ_JBHMDN010000018.1"/>
</dbReference>
<dbReference type="Pfam" id="PF02311">
    <property type="entry name" value="AraC_binding"/>
    <property type="match status" value="1"/>
</dbReference>
<evidence type="ECO:0000256" key="2">
    <source>
        <dbReference type="ARBA" id="ARBA00023125"/>
    </source>
</evidence>
<dbReference type="PROSITE" id="PS00041">
    <property type="entry name" value="HTH_ARAC_FAMILY_1"/>
    <property type="match status" value="1"/>
</dbReference>
<evidence type="ECO:0000313" key="6">
    <source>
        <dbReference type="Proteomes" id="UP001596378"/>
    </source>
</evidence>
<dbReference type="PANTHER" id="PTHR43280">
    <property type="entry name" value="ARAC-FAMILY TRANSCRIPTIONAL REGULATOR"/>
    <property type="match status" value="1"/>
</dbReference>
<keyword evidence="2" id="KW-0238">DNA-binding</keyword>
<name>A0ABW2F861_9BACL</name>
<dbReference type="EMBL" id="JBHTAI010000003">
    <property type="protein sequence ID" value="MFC7148154.1"/>
    <property type="molecule type" value="Genomic_DNA"/>
</dbReference>
<reference evidence="6" key="1">
    <citation type="journal article" date="2019" name="Int. J. Syst. Evol. Microbiol.">
        <title>The Global Catalogue of Microorganisms (GCM) 10K type strain sequencing project: providing services to taxonomists for standard genome sequencing and annotation.</title>
        <authorList>
            <consortium name="The Broad Institute Genomics Platform"/>
            <consortium name="The Broad Institute Genome Sequencing Center for Infectious Disease"/>
            <person name="Wu L."/>
            <person name="Ma J."/>
        </authorList>
    </citation>
    <scope>NUCLEOTIDE SEQUENCE [LARGE SCALE GENOMIC DNA]</scope>
    <source>
        <strain evidence="6">KCTC 12907</strain>
    </source>
</reference>
<gene>
    <name evidence="5" type="ORF">ACFQMJ_06345</name>
</gene>
<dbReference type="Gene3D" id="1.10.10.60">
    <property type="entry name" value="Homeodomain-like"/>
    <property type="match status" value="2"/>
</dbReference>
<dbReference type="SUPFAM" id="SSF46689">
    <property type="entry name" value="Homeodomain-like"/>
    <property type="match status" value="1"/>
</dbReference>
<keyword evidence="6" id="KW-1185">Reference proteome</keyword>
<dbReference type="PRINTS" id="PR00032">
    <property type="entry name" value="HTHARAC"/>
</dbReference>
<evidence type="ECO:0000259" key="4">
    <source>
        <dbReference type="PROSITE" id="PS01124"/>
    </source>
</evidence>
<keyword evidence="1" id="KW-0805">Transcription regulation</keyword>
<comment type="caution">
    <text evidence="5">The sequence shown here is derived from an EMBL/GenBank/DDBJ whole genome shotgun (WGS) entry which is preliminary data.</text>
</comment>
<dbReference type="PROSITE" id="PS01124">
    <property type="entry name" value="HTH_ARAC_FAMILY_2"/>
    <property type="match status" value="1"/>
</dbReference>
<dbReference type="Proteomes" id="UP001596378">
    <property type="component" value="Unassembled WGS sequence"/>
</dbReference>
<dbReference type="SUPFAM" id="SSF51215">
    <property type="entry name" value="Regulatory protein AraC"/>
    <property type="match status" value="1"/>
</dbReference>
<dbReference type="Pfam" id="PF12833">
    <property type="entry name" value="HTH_18"/>
    <property type="match status" value="1"/>
</dbReference>
<sequence>MTIPMLRAAALIDPLVQSNSHIVYSAKHAYPLHGHDFYEIFMIASGQCAHSVNGEVQHLRQGDMVFVRPEDTHGYDLLEGEDCRFVNVNFYKEAVESAFDYIGHAAFAQALKSPTMPPVIPLSEEDRETMVAKSTQIQLFTSTDKQKARAVARNFLNDALTLFFLHYRNENRRAMPQWFNQLLAELQRKEHFTAGLDCLRALTSHSDGHLNRMFKRHLRTTPTAYLNHLRLSYARNLLLTTQMPIVDVAYEAGYENLSHFYHLFKDAYGVAPGRIRSVDPF</sequence>